<protein>
    <submittedName>
        <fullName evidence="1">Uncharacterized protein</fullName>
    </submittedName>
</protein>
<dbReference type="GeneID" id="63819191"/>
<reference evidence="1 2" key="1">
    <citation type="journal article" date="2016" name="Mol. Biol. Evol.">
        <title>Comparative Genomics of Early-Diverging Mushroom-Forming Fungi Provides Insights into the Origins of Lignocellulose Decay Capabilities.</title>
        <authorList>
            <person name="Nagy L.G."/>
            <person name="Riley R."/>
            <person name="Tritt A."/>
            <person name="Adam C."/>
            <person name="Daum C."/>
            <person name="Floudas D."/>
            <person name="Sun H."/>
            <person name="Yadav J.S."/>
            <person name="Pangilinan J."/>
            <person name="Larsson K.H."/>
            <person name="Matsuura K."/>
            <person name="Barry K."/>
            <person name="Labutti K."/>
            <person name="Kuo R."/>
            <person name="Ohm R.A."/>
            <person name="Bhattacharya S.S."/>
            <person name="Shirouzu T."/>
            <person name="Yoshinaga Y."/>
            <person name="Martin F.M."/>
            <person name="Grigoriev I.V."/>
            <person name="Hibbett D.S."/>
        </authorList>
    </citation>
    <scope>NUCLEOTIDE SEQUENCE [LARGE SCALE GENOMIC DNA]</scope>
    <source>
        <strain evidence="1 2">93-53</strain>
    </source>
</reference>
<evidence type="ECO:0000313" key="2">
    <source>
        <dbReference type="Proteomes" id="UP000076871"/>
    </source>
</evidence>
<keyword evidence="2" id="KW-1185">Reference proteome</keyword>
<dbReference type="RefSeq" id="XP_040768723.1">
    <property type="nucleotide sequence ID" value="XM_040902160.1"/>
</dbReference>
<organism evidence="1 2">
    <name type="scientific">Laetiporus sulphureus 93-53</name>
    <dbReference type="NCBI Taxonomy" id="1314785"/>
    <lineage>
        <taxon>Eukaryota</taxon>
        <taxon>Fungi</taxon>
        <taxon>Dikarya</taxon>
        <taxon>Basidiomycota</taxon>
        <taxon>Agaricomycotina</taxon>
        <taxon>Agaricomycetes</taxon>
        <taxon>Polyporales</taxon>
        <taxon>Laetiporus</taxon>
    </lineage>
</organism>
<dbReference type="AlphaFoldDB" id="A0A165GY18"/>
<name>A0A165GY18_9APHY</name>
<evidence type="ECO:0000313" key="1">
    <source>
        <dbReference type="EMBL" id="KZT10983.1"/>
    </source>
</evidence>
<sequence>MLTICVLKLGYLGQLCVLDEAVVKPNEAAISSSSLYHEIKIFLGNGRYAYAVMRCDVVMLWDRCPVALKANAVMIVARLTAQIIAMVLSFIRVIPSVVWCSITRILRRILLLMIAGAI</sequence>
<dbReference type="InParanoid" id="A0A165GY18"/>
<dbReference type="EMBL" id="KV427608">
    <property type="protein sequence ID" value="KZT10983.1"/>
    <property type="molecule type" value="Genomic_DNA"/>
</dbReference>
<accession>A0A165GY18</accession>
<dbReference type="Proteomes" id="UP000076871">
    <property type="component" value="Unassembled WGS sequence"/>
</dbReference>
<proteinExistence type="predicted"/>
<gene>
    <name evidence="1" type="ORF">LAESUDRAFT_359898</name>
</gene>